<proteinExistence type="predicted"/>
<dbReference type="OrthoDB" id="2506773at2759"/>
<feature type="non-terminal residue" evidence="1">
    <location>
        <position position="53"/>
    </location>
</feature>
<accession>A0A6A4H9S9</accession>
<name>A0A6A4H9S9_9AGAR</name>
<feature type="non-terminal residue" evidence="1">
    <location>
        <position position="1"/>
    </location>
</feature>
<protein>
    <submittedName>
        <fullName evidence="1">Uncharacterized protein</fullName>
    </submittedName>
</protein>
<evidence type="ECO:0000313" key="2">
    <source>
        <dbReference type="Proteomes" id="UP000799118"/>
    </source>
</evidence>
<organism evidence="1 2">
    <name type="scientific">Gymnopus androsaceus JB14</name>
    <dbReference type="NCBI Taxonomy" id="1447944"/>
    <lineage>
        <taxon>Eukaryota</taxon>
        <taxon>Fungi</taxon>
        <taxon>Dikarya</taxon>
        <taxon>Basidiomycota</taxon>
        <taxon>Agaricomycotina</taxon>
        <taxon>Agaricomycetes</taxon>
        <taxon>Agaricomycetidae</taxon>
        <taxon>Agaricales</taxon>
        <taxon>Marasmiineae</taxon>
        <taxon>Omphalotaceae</taxon>
        <taxon>Gymnopus</taxon>
    </lineage>
</organism>
<dbReference type="AlphaFoldDB" id="A0A6A4H9S9"/>
<keyword evidence="2" id="KW-1185">Reference proteome</keyword>
<gene>
    <name evidence="1" type="ORF">BT96DRAFT_736381</name>
</gene>
<evidence type="ECO:0000313" key="1">
    <source>
        <dbReference type="EMBL" id="KAE9394811.1"/>
    </source>
</evidence>
<sequence>YGSGILCFIQFCDKFNIPELDCMPADHYLVTAFIGEHNGSVSGGTVRGWLSGM</sequence>
<dbReference type="EMBL" id="ML769543">
    <property type="protein sequence ID" value="KAE9394811.1"/>
    <property type="molecule type" value="Genomic_DNA"/>
</dbReference>
<reference evidence="1" key="1">
    <citation type="journal article" date="2019" name="Environ. Microbiol.">
        <title>Fungal ecological strategies reflected in gene transcription - a case study of two litter decomposers.</title>
        <authorList>
            <person name="Barbi F."/>
            <person name="Kohler A."/>
            <person name="Barry K."/>
            <person name="Baskaran P."/>
            <person name="Daum C."/>
            <person name="Fauchery L."/>
            <person name="Ihrmark K."/>
            <person name="Kuo A."/>
            <person name="LaButti K."/>
            <person name="Lipzen A."/>
            <person name="Morin E."/>
            <person name="Grigoriev I.V."/>
            <person name="Henrissat B."/>
            <person name="Lindahl B."/>
            <person name="Martin F."/>
        </authorList>
    </citation>
    <scope>NUCLEOTIDE SEQUENCE</scope>
    <source>
        <strain evidence="1">JB14</strain>
    </source>
</reference>
<dbReference type="Proteomes" id="UP000799118">
    <property type="component" value="Unassembled WGS sequence"/>
</dbReference>